<dbReference type="STRING" id="1304284.L21TH_0091"/>
<dbReference type="PANTHER" id="PTHR36984:SF3">
    <property type="entry name" value="CRISPR-ASSOCIATED ENDORIBONUCLEASE CAS6"/>
    <property type="match status" value="1"/>
</dbReference>
<dbReference type="GO" id="GO:0016788">
    <property type="term" value="F:hydrolase activity, acting on ester bonds"/>
    <property type="evidence" value="ECO:0007669"/>
    <property type="project" value="InterPro"/>
</dbReference>
<dbReference type="EMBL" id="ARZA01000015">
    <property type="protein sequence ID" value="EOD01819.1"/>
    <property type="molecule type" value="Genomic_DNA"/>
</dbReference>
<dbReference type="CDD" id="cd21140">
    <property type="entry name" value="Cas6_I-like"/>
    <property type="match status" value="1"/>
</dbReference>
<evidence type="ECO:0000313" key="3">
    <source>
        <dbReference type="EMBL" id="EOD01819.1"/>
    </source>
</evidence>
<dbReference type="Gene3D" id="3.30.70.1900">
    <property type="match status" value="1"/>
</dbReference>
<dbReference type="Pfam" id="PF01881">
    <property type="entry name" value="Cas_Cas6_C"/>
    <property type="match status" value="1"/>
</dbReference>
<gene>
    <name evidence="3" type="ORF">L21TH_0091</name>
</gene>
<proteinExistence type="predicted"/>
<dbReference type="RefSeq" id="WP_006305868.1">
    <property type="nucleotide sequence ID" value="NZ_ARZA01000015.1"/>
</dbReference>
<organism evidence="3 4">
    <name type="scientific">Caldisalinibacter kiritimatiensis</name>
    <dbReference type="NCBI Taxonomy" id="1304284"/>
    <lineage>
        <taxon>Bacteria</taxon>
        <taxon>Bacillati</taxon>
        <taxon>Bacillota</taxon>
        <taxon>Tissierellia</taxon>
        <taxon>Tissierellales</taxon>
        <taxon>Thermohalobacteraceae</taxon>
        <taxon>Caldisalinibacter</taxon>
    </lineage>
</organism>
<dbReference type="AlphaFoldDB" id="R1CZ12"/>
<dbReference type="GO" id="GO:0051607">
    <property type="term" value="P:defense response to virus"/>
    <property type="evidence" value="ECO:0007669"/>
    <property type="project" value="UniProtKB-KW"/>
</dbReference>
<feature type="domain" description="CRISPR associated protein Cas6 C-terminal" evidence="2">
    <location>
        <begin position="116"/>
        <end position="241"/>
    </location>
</feature>
<name>R1CZ12_9FIRM</name>
<dbReference type="Gene3D" id="3.30.70.1890">
    <property type="match status" value="1"/>
</dbReference>
<evidence type="ECO:0000313" key="4">
    <source>
        <dbReference type="Proteomes" id="UP000013378"/>
    </source>
</evidence>
<dbReference type="InterPro" id="IPR045747">
    <property type="entry name" value="CRISPR-assoc_prot_Cas6_N_sf"/>
</dbReference>
<dbReference type="Proteomes" id="UP000013378">
    <property type="component" value="Unassembled WGS sequence"/>
</dbReference>
<sequence length="242" mass="28609">MRLRCTFECDKLPIAYRMMFVSFIKEALKKSSEEYFNNLYNYKNKSNKKTKNFCFAVYLNDFRRENDILNINGNVELNISSPDEEFIVNLYNGMLKIKEVEYKKIKILKKKILLVKEKAINEDKVAFKTLSPIYIKNKNNDSVSPQDDSYEEYLNYIVNLALKNYRGYGLSRRIKFSPLKMNKVVVKEKIKAFTEQTGKEYMYINAYKGTFILEGHKKDLEDIYRLGVGFRRNQGFGMVEVI</sequence>
<dbReference type="OrthoDB" id="45555at2"/>
<dbReference type="PANTHER" id="PTHR36984">
    <property type="entry name" value="CRISPR-ASSOCIATED ENDORIBONUCLEASE CAS6 1"/>
    <property type="match status" value="1"/>
</dbReference>
<comment type="caution">
    <text evidence="3">The sequence shown here is derived from an EMBL/GenBank/DDBJ whole genome shotgun (WGS) entry which is preliminary data.</text>
</comment>
<reference evidence="3 4" key="1">
    <citation type="journal article" date="2015" name="Geomicrobiol. J.">
        <title>Caldisalinibacter kiritimatiensis gen. nov., sp. nov., a moderately thermohalophilic thiosulfate-reducing bacterium from a hypersaline microbial mat.</title>
        <authorList>
            <person name="Ben Hania W."/>
            <person name="Joseph M."/>
            <person name="Fiebig A."/>
            <person name="Bunk B."/>
            <person name="Klenk H.-P."/>
            <person name="Fardeau M.-L."/>
            <person name="Spring S."/>
        </authorList>
    </citation>
    <scope>NUCLEOTIDE SEQUENCE [LARGE SCALE GENOMIC DNA]</scope>
    <source>
        <strain evidence="3 4">L21-TH-D2</strain>
    </source>
</reference>
<evidence type="ECO:0000259" key="2">
    <source>
        <dbReference type="Pfam" id="PF01881"/>
    </source>
</evidence>
<keyword evidence="1" id="KW-0051">Antiviral defense</keyword>
<dbReference type="InterPro" id="IPR049435">
    <property type="entry name" value="Cas_Cas6_C"/>
</dbReference>
<accession>R1CZ12</accession>
<dbReference type="eggNOG" id="COG1583">
    <property type="taxonomic scope" value="Bacteria"/>
</dbReference>
<dbReference type="InterPro" id="IPR010156">
    <property type="entry name" value="CRISPR-assoc_prot_Cas6"/>
</dbReference>
<keyword evidence="4" id="KW-1185">Reference proteome</keyword>
<dbReference type="NCBIfam" id="TIGR01877">
    <property type="entry name" value="cas_cas6"/>
    <property type="match status" value="1"/>
</dbReference>
<evidence type="ECO:0000256" key="1">
    <source>
        <dbReference type="ARBA" id="ARBA00023118"/>
    </source>
</evidence>
<protein>
    <recommendedName>
        <fullName evidence="2">CRISPR associated protein Cas6 C-terminal domain-containing protein</fullName>
    </recommendedName>
</protein>